<dbReference type="SUPFAM" id="SSF52058">
    <property type="entry name" value="L domain-like"/>
    <property type="match status" value="1"/>
</dbReference>
<dbReference type="AlphaFoldDB" id="A0A0L0GDG7"/>
<name>A0A0L0GDG7_9EUKA</name>
<dbReference type="InterPro" id="IPR001611">
    <property type="entry name" value="Leu-rich_rpt"/>
</dbReference>
<feature type="compositionally biased region" description="Basic and acidic residues" evidence="4">
    <location>
        <begin position="166"/>
        <end position="181"/>
    </location>
</feature>
<dbReference type="SUPFAM" id="SSF48403">
    <property type="entry name" value="Ankyrin repeat"/>
    <property type="match status" value="1"/>
</dbReference>
<keyword evidence="1" id="KW-0433">Leucine-rich repeat</keyword>
<dbReference type="GO" id="GO:0005737">
    <property type="term" value="C:cytoplasm"/>
    <property type="evidence" value="ECO:0007669"/>
    <property type="project" value="TreeGrafter"/>
</dbReference>
<dbReference type="InterPro" id="IPR036770">
    <property type="entry name" value="Ankyrin_rpt-contain_sf"/>
</dbReference>
<dbReference type="PROSITE" id="PS51450">
    <property type="entry name" value="LRR"/>
    <property type="match status" value="1"/>
</dbReference>
<feature type="region of interest" description="Disordered" evidence="4">
    <location>
        <begin position="158"/>
        <end position="198"/>
    </location>
</feature>
<dbReference type="GeneID" id="25901300"/>
<feature type="repeat" description="ANK" evidence="3">
    <location>
        <begin position="102"/>
        <end position="134"/>
    </location>
</feature>
<dbReference type="Proteomes" id="UP000054560">
    <property type="component" value="Unassembled WGS sequence"/>
</dbReference>
<evidence type="ECO:0000256" key="1">
    <source>
        <dbReference type="ARBA" id="ARBA00022614"/>
    </source>
</evidence>
<keyword evidence="6" id="KW-1185">Reference proteome</keyword>
<sequence length="473" mass="51914">MSRRGGRGGGGGGGGGRGGHGGGGGGDKKSAFFDSIRTENVKTLSWSLRYGGFEPTRPYNDDDIPPIHLAVHYRKLRSLRTILESIDRMRDNKTIEYRDINENLTPLQLACRLGWADGVTLLLNNGADTKATDKRGLTPRQIAEKAEGGAKCVSLIDEWEKDSDDEGPKKETEAEKRKKEVLAAQQQQRAEDSKAKENADLAAKDAFYDDLEKTKEVQESASALAKWEELKVALADLKKEVHIDKSKDEENGKAIDPTLWTCGTLTRLSMTLSPGALTSLPSDISKLSNLKELILTHNALAALPDEIGTLVHLRVLEVEHNELTSLPDSLKNCTKLEVVMLSNNMLESLAPLCGAPDLLTLQANNNNLTLLDFPLDGCPRLTTLLVAHNQLESLPAEIGTLSLLKSFDASHNQLKELPIEMGGLSEKKMTTLQLEGNAFTDRNVKKILEKSRQPAKELFMHLRKQKGGGKKKK</sequence>
<dbReference type="OrthoDB" id="566279at2759"/>
<dbReference type="STRING" id="667725.A0A0L0GDG7"/>
<dbReference type="InterPro" id="IPR032675">
    <property type="entry name" value="LRR_dom_sf"/>
</dbReference>
<keyword evidence="3" id="KW-0040">ANK repeat</keyword>
<dbReference type="PANTHER" id="PTHR48051:SF54">
    <property type="entry name" value="LEUCINE-RICH REPEAT-CONTAINING PROTEIN"/>
    <property type="match status" value="1"/>
</dbReference>
<protein>
    <submittedName>
        <fullName evidence="5">Uncharacterized protein</fullName>
    </submittedName>
</protein>
<dbReference type="InterPro" id="IPR050216">
    <property type="entry name" value="LRR_domain-containing"/>
</dbReference>
<reference evidence="5 6" key="1">
    <citation type="submission" date="2011-02" db="EMBL/GenBank/DDBJ databases">
        <title>The Genome Sequence of Sphaeroforma arctica JP610.</title>
        <authorList>
            <consortium name="The Broad Institute Genome Sequencing Platform"/>
            <person name="Russ C."/>
            <person name="Cuomo C."/>
            <person name="Young S.K."/>
            <person name="Zeng Q."/>
            <person name="Gargeya S."/>
            <person name="Alvarado L."/>
            <person name="Berlin A."/>
            <person name="Chapman S.B."/>
            <person name="Chen Z."/>
            <person name="Freedman E."/>
            <person name="Gellesch M."/>
            <person name="Goldberg J."/>
            <person name="Griggs A."/>
            <person name="Gujja S."/>
            <person name="Heilman E."/>
            <person name="Heiman D."/>
            <person name="Howarth C."/>
            <person name="Mehta T."/>
            <person name="Neiman D."/>
            <person name="Pearson M."/>
            <person name="Roberts A."/>
            <person name="Saif S."/>
            <person name="Shea T."/>
            <person name="Shenoy N."/>
            <person name="Sisk P."/>
            <person name="Stolte C."/>
            <person name="Sykes S."/>
            <person name="White J."/>
            <person name="Yandava C."/>
            <person name="Burger G."/>
            <person name="Gray M.W."/>
            <person name="Holland P.W.H."/>
            <person name="King N."/>
            <person name="Lang F.B.F."/>
            <person name="Roger A.J."/>
            <person name="Ruiz-Trillo I."/>
            <person name="Haas B."/>
            <person name="Nusbaum C."/>
            <person name="Birren B."/>
        </authorList>
    </citation>
    <scope>NUCLEOTIDE SEQUENCE [LARGE SCALE GENOMIC DNA]</scope>
    <source>
        <strain evidence="5 6">JP610</strain>
    </source>
</reference>
<dbReference type="eggNOG" id="KOG0619">
    <property type="taxonomic scope" value="Eukaryota"/>
</dbReference>
<evidence type="ECO:0000256" key="3">
    <source>
        <dbReference type="PROSITE-ProRule" id="PRU00023"/>
    </source>
</evidence>
<keyword evidence="2" id="KW-0677">Repeat</keyword>
<feature type="compositionally biased region" description="Basic and acidic residues" evidence="4">
    <location>
        <begin position="189"/>
        <end position="198"/>
    </location>
</feature>
<dbReference type="PROSITE" id="PS50088">
    <property type="entry name" value="ANK_REPEAT"/>
    <property type="match status" value="1"/>
</dbReference>
<dbReference type="PROSITE" id="PS50297">
    <property type="entry name" value="ANK_REP_REGION"/>
    <property type="match status" value="1"/>
</dbReference>
<accession>A0A0L0GDG7</accession>
<dbReference type="Pfam" id="PF00560">
    <property type="entry name" value="LRR_1"/>
    <property type="match status" value="1"/>
</dbReference>
<dbReference type="RefSeq" id="XP_014160952.1">
    <property type="nucleotide sequence ID" value="XM_014305477.1"/>
</dbReference>
<organism evidence="5 6">
    <name type="scientific">Sphaeroforma arctica JP610</name>
    <dbReference type="NCBI Taxonomy" id="667725"/>
    <lineage>
        <taxon>Eukaryota</taxon>
        <taxon>Ichthyosporea</taxon>
        <taxon>Ichthyophonida</taxon>
        <taxon>Sphaeroforma</taxon>
    </lineage>
</organism>
<evidence type="ECO:0000313" key="6">
    <source>
        <dbReference type="Proteomes" id="UP000054560"/>
    </source>
</evidence>
<evidence type="ECO:0000256" key="2">
    <source>
        <dbReference type="ARBA" id="ARBA00022737"/>
    </source>
</evidence>
<feature type="compositionally biased region" description="Gly residues" evidence="4">
    <location>
        <begin position="7"/>
        <end position="25"/>
    </location>
</feature>
<dbReference type="Gene3D" id="1.25.40.20">
    <property type="entry name" value="Ankyrin repeat-containing domain"/>
    <property type="match status" value="1"/>
</dbReference>
<dbReference type="InterPro" id="IPR002110">
    <property type="entry name" value="Ankyrin_rpt"/>
</dbReference>
<dbReference type="SMART" id="SM00364">
    <property type="entry name" value="LRR_BAC"/>
    <property type="match status" value="4"/>
</dbReference>
<gene>
    <name evidence="5" type="ORF">SARC_00796</name>
</gene>
<dbReference type="Gene3D" id="3.80.10.10">
    <property type="entry name" value="Ribonuclease Inhibitor"/>
    <property type="match status" value="2"/>
</dbReference>
<evidence type="ECO:0000313" key="5">
    <source>
        <dbReference type="EMBL" id="KNC87050.1"/>
    </source>
</evidence>
<proteinExistence type="predicted"/>
<dbReference type="SMART" id="SM00369">
    <property type="entry name" value="LRR_TYP"/>
    <property type="match status" value="5"/>
</dbReference>
<feature type="region of interest" description="Disordered" evidence="4">
    <location>
        <begin position="1"/>
        <end position="31"/>
    </location>
</feature>
<dbReference type="PANTHER" id="PTHR48051">
    <property type="match status" value="1"/>
</dbReference>
<evidence type="ECO:0000256" key="4">
    <source>
        <dbReference type="SAM" id="MobiDB-lite"/>
    </source>
</evidence>
<dbReference type="EMBL" id="KQ241624">
    <property type="protein sequence ID" value="KNC87050.1"/>
    <property type="molecule type" value="Genomic_DNA"/>
</dbReference>
<dbReference type="InterPro" id="IPR003591">
    <property type="entry name" value="Leu-rich_rpt_typical-subtyp"/>
</dbReference>
<dbReference type="Pfam" id="PF00023">
    <property type="entry name" value="Ank"/>
    <property type="match status" value="1"/>
</dbReference>